<dbReference type="NCBIfam" id="TIGR00410">
    <property type="entry name" value="lacE"/>
    <property type="match status" value="1"/>
</dbReference>
<evidence type="ECO:0000256" key="3">
    <source>
        <dbReference type="ARBA" id="ARBA00022475"/>
    </source>
</evidence>
<dbReference type="RefSeq" id="WP_005399245.1">
    <property type="nucleotide sequence ID" value="NZ_JH601089.1"/>
</dbReference>
<evidence type="ECO:0000256" key="9">
    <source>
        <dbReference type="SAM" id="Phobius"/>
    </source>
</evidence>
<evidence type="ECO:0000313" key="11">
    <source>
        <dbReference type="EMBL" id="EHR31918.1"/>
    </source>
</evidence>
<evidence type="ECO:0000256" key="5">
    <source>
        <dbReference type="ARBA" id="ARBA00022692"/>
    </source>
</evidence>
<sequence>MTFAEKLESKLLPIASKISGNKYLMSMRDGILLGMPLIIVGSAMMIIASFPIEAFTKYLEEIGAAAYLWKGVNSSFGIVALTAAFGIAQSLSNRLSVDGTPAGIISLASFITVTPFISGEDIGSGIPTQWIGSKGLFVAIILGLLTGKIYAWFVKKNIVITLPESVPPAVSRSFTALIPAAAILTGSILLSALVDKINLGNIHEILANVLGKPLGVFGGNLFGSIVMISLNSIFWFMGVHGGTIVGSVMGPIWLMLTDQNRLAFEAGKELPNIITSPFLDLFVWIGGGGATIGLAIAILFIAKNRKSSQLTRALAPITSTPSFFNINEPLMFGVPIVMNVSLLVPFIITPVMNAIISYFAMASGIVAKTTGANVPWTMPPIISGFLATRDWKASVLQLILIILDTAIYYVFFRAVEKGFRQMESSAEIENK</sequence>
<organism evidence="11 12">
    <name type="scientific">Helcococcus kunzii ATCC 51366</name>
    <dbReference type="NCBI Taxonomy" id="883114"/>
    <lineage>
        <taxon>Bacteria</taxon>
        <taxon>Bacillati</taxon>
        <taxon>Bacillota</taxon>
        <taxon>Tissierellia</taxon>
        <taxon>Tissierellales</taxon>
        <taxon>Peptoniphilaceae</taxon>
        <taxon>Helcococcus</taxon>
    </lineage>
</organism>
<dbReference type="InterPro" id="IPR004501">
    <property type="entry name" value="PTS_EIIC_3"/>
</dbReference>
<proteinExistence type="predicted"/>
<dbReference type="GO" id="GO:1901264">
    <property type="term" value="P:carbohydrate derivative transport"/>
    <property type="evidence" value="ECO:0007669"/>
    <property type="project" value="TreeGrafter"/>
</dbReference>
<evidence type="ECO:0000256" key="2">
    <source>
        <dbReference type="ARBA" id="ARBA00022448"/>
    </source>
</evidence>
<dbReference type="AlphaFoldDB" id="H3NQX0"/>
<dbReference type="InterPro" id="IPR004796">
    <property type="entry name" value="PTS_IIC_cello"/>
</dbReference>
<dbReference type="eggNOG" id="COG1455">
    <property type="taxonomic scope" value="Bacteria"/>
</dbReference>
<comment type="function">
    <text evidence="8">The phosphoenolpyruvate-dependent sugar phosphotransferase system (PTS), a major carbohydrate active -transport system, catalyzes the phosphorylation of incoming sugar substrates concomitant with their translocation across the cell membrane.</text>
</comment>
<feature type="transmembrane region" description="Helical" evidence="9">
    <location>
        <begin position="31"/>
        <end position="55"/>
    </location>
</feature>
<feature type="transmembrane region" description="Helical" evidence="9">
    <location>
        <begin position="394"/>
        <end position="412"/>
    </location>
</feature>
<dbReference type="PANTHER" id="PTHR33989">
    <property type="match status" value="1"/>
</dbReference>
<keyword evidence="5 9" id="KW-0812">Transmembrane</keyword>
<keyword evidence="12" id="KW-1185">Reference proteome</keyword>
<dbReference type="InterPro" id="IPR051088">
    <property type="entry name" value="PTS_Sugar-EIIC/EIIB"/>
</dbReference>
<accession>H3NQX0</accession>
<dbReference type="PATRIC" id="fig|883114.3.peg.1728"/>
<feature type="transmembrane region" description="Helical" evidence="9">
    <location>
        <begin position="277"/>
        <end position="302"/>
    </location>
</feature>
<dbReference type="Proteomes" id="UP000004191">
    <property type="component" value="Unassembled WGS sequence"/>
</dbReference>
<feature type="transmembrane region" description="Helical" evidence="9">
    <location>
        <begin position="131"/>
        <end position="153"/>
    </location>
</feature>
<dbReference type="GO" id="GO:0009401">
    <property type="term" value="P:phosphoenolpyruvate-dependent sugar phosphotransferase system"/>
    <property type="evidence" value="ECO:0007669"/>
    <property type="project" value="InterPro"/>
</dbReference>
<comment type="subcellular location">
    <subcellularLocation>
        <location evidence="1">Cell membrane</location>
        <topology evidence="1">Multi-pass membrane protein</topology>
    </subcellularLocation>
</comment>
<evidence type="ECO:0000313" key="12">
    <source>
        <dbReference type="Proteomes" id="UP000004191"/>
    </source>
</evidence>
<dbReference type="PANTHER" id="PTHR33989:SF4">
    <property type="entry name" value="PTS SYSTEM N,N'-DIACETYLCHITOBIOSE-SPECIFIC EIIC COMPONENT"/>
    <property type="match status" value="1"/>
</dbReference>
<name>H3NQX0_9FIRM</name>
<dbReference type="GO" id="GO:0005886">
    <property type="term" value="C:plasma membrane"/>
    <property type="evidence" value="ECO:0007669"/>
    <property type="project" value="UniProtKB-SubCell"/>
</dbReference>
<gene>
    <name evidence="11" type="ORF">HMPREF9709_01731</name>
</gene>
<comment type="caution">
    <text evidence="11">The sequence shown here is derived from an EMBL/GenBank/DDBJ whole genome shotgun (WGS) entry which is preliminary data.</text>
</comment>
<dbReference type="Pfam" id="PF02378">
    <property type="entry name" value="PTS_EIIC"/>
    <property type="match status" value="1"/>
</dbReference>
<protein>
    <recommendedName>
        <fullName evidence="8">Permease IIC component</fullName>
    </recommendedName>
</protein>
<keyword evidence="3 8" id="KW-1003">Cell membrane</keyword>
<feature type="transmembrane region" description="Helical" evidence="9">
    <location>
        <begin position="67"/>
        <end position="88"/>
    </location>
</feature>
<dbReference type="HOGENOM" id="CLU_029688_1_0_9"/>
<evidence type="ECO:0000256" key="6">
    <source>
        <dbReference type="ARBA" id="ARBA00022989"/>
    </source>
</evidence>
<evidence type="ECO:0000256" key="1">
    <source>
        <dbReference type="ARBA" id="ARBA00004651"/>
    </source>
</evidence>
<evidence type="ECO:0000259" key="10">
    <source>
        <dbReference type="PROSITE" id="PS51105"/>
    </source>
</evidence>
<dbReference type="GO" id="GO:0008982">
    <property type="term" value="F:protein-N(PI)-phosphohistidine-sugar phosphotransferase activity"/>
    <property type="evidence" value="ECO:0007669"/>
    <property type="project" value="UniProtKB-UniRule"/>
</dbReference>
<dbReference type="InterPro" id="IPR003352">
    <property type="entry name" value="PTS_EIIC"/>
</dbReference>
<feature type="transmembrane region" description="Helical" evidence="9">
    <location>
        <begin position="173"/>
        <end position="193"/>
    </location>
</feature>
<reference evidence="11 12" key="1">
    <citation type="submission" date="2012-01" db="EMBL/GenBank/DDBJ databases">
        <title>The Genome Sequence of Helcococcus kunzii ATCC 51366.</title>
        <authorList>
            <consortium name="The Broad Institute Genome Sequencing Platform"/>
            <person name="Earl A."/>
            <person name="Ward D."/>
            <person name="Feldgarden M."/>
            <person name="Gevers D."/>
            <person name="Huys G."/>
            <person name="Young S.K."/>
            <person name="Zeng Q."/>
            <person name="Gargeya S."/>
            <person name="Fitzgerald M."/>
            <person name="Haas B."/>
            <person name="Abouelleil A."/>
            <person name="Alvarado L."/>
            <person name="Arachchi H.M."/>
            <person name="Berlin A."/>
            <person name="Chapman S.B."/>
            <person name="Gearin G."/>
            <person name="Goldberg J."/>
            <person name="Griggs A."/>
            <person name="Gujja S."/>
            <person name="Hansen M."/>
            <person name="Heiman D."/>
            <person name="Howarth C."/>
            <person name="Larimer J."/>
            <person name="Lui A."/>
            <person name="MacDonald P.J.P."/>
            <person name="McCowen C."/>
            <person name="Montmayeur A."/>
            <person name="Murphy C."/>
            <person name="Neiman D."/>
            <person name="Pearson M."/>
            <person name="Priest M."/>
            <person name="Roberts A."/>
            <person name="Saif S."/>
            <person name="Shea T."/>
            <person name="Sisk P."/>
            <person name="Stolte C."/>
            <person name="Sykes S."/>
            <person name="Wortman J."/>
            <person name="Nusbaum C."/>
            <person name="Birren B."/>
        </authorList>
    </citation>
    <scope>NUCLEOTIDE SEQUENCE [LARGE SCALE GENOMIC DNA]</scope>
    <source>
        <strain evidence="11 12">ATCC 51366</strain>
    </source>
</reference>
<evidence type="ECO:0000256" key="4">
    <source>
        <dbReference type="ARBA" id="ARBA00022597"/>
    </source>
</evidence>
<dbReference type="STRING" id="883114.HMPREF9709_01731"/>
<dbReference type="PROSITE" id="PS51105">
    <property type="entry name" value="PTS_EIIC_TYPE_3"/>
    <property type="match status" value="1"/>
</dbReference>
<evidence type="ECO:0000256" key="8">
    <source>
        <dbReference type="PIRNR" id="PIRNR006351"/>
    </source>
</evidence>
<dbReference type="PIRSF" id="PIRSF006351">
    <property type="entry name" value="PTS_EIIC-Cellobiose"/>
    <property type="match status" value="1"/>
</dbReference>
<evidence type="ECO:0000256" key="7">
    <source>
        <dbReference type="ARBA" id="ARBA00023136"/>
    </source>
</evidence>
<keyword evidence="4 8" id="KW-0762">Sugar transport</keyword>
<keyword evidence="6 9" id="KW-1133">Transmembrane helix</keyword>
<feature type="domain" description="PTS EIIC type-3" evidence="10">
    <location>
        <begin position="7"/>
        <end position="411"/>
    </location>
</feature>
<keyword evidence="7 8" id="KW-0472">Membrane</keyword>
<dbReference type="GeneID" id="96999665"/>
<feature type="transmembrane region" description="Helical" evidence="9">
    <location>
        <begin position="100"/>
        <end position="119"/>
    </location>
</feature>
<feature type="transmembrane region" description="Helical" evidence="9">
    <location>
        <begin position="205"/>
        <end position="227"/>
    </location>
</feature>
<keyword evidence="2 8" id="KW-0813">Transport</keyword>
<dbReference type="EMBL" id="AGEI01000032">
    <property type="protein sequence ID" value="EHR31918.1"/>
    <property type="molecule type" value="Genomic_DNA"/>
</dbReference>